<protein>
    <submittedName>
        <fullName evidence="2">Triadin</fullName>
    </submittedName>
</protein>
<dbReference type="Proteomes" id="UP001623348">
    <property type="component" value="Unassembled WGS sequence"/>
</dbReference>
<sequence>MENKEMICDSQHGFTKGKSCLTNLVAFYNRVTASVDKGRATDVIYLDLCKAFDIVPHDILVSKMERHGFDVWTTWWIRNWLDGCTQRVVVNSLMSKWRPATSGVPQRSVLGQALFNNFVGDMYSGIECTLSRFADDINLCGVVDTLEGRDAIQRDLCRLERWVHMNCMKFNKAKCKVLHMGWGNPRHT</sequence>
<gene>
    <name evidence="2" type="ORF">GRJ2_002933100</name>
</gene>
<evidence type="ECO:0000313" key="2">
    <source>
        <dbReference type="EMBL" id="GAB0204675.1"/>
    </source>
</evidence>
<dbReference type="PROSITE" id="PS50878">
    <property type="entry name" value="RT_POL"/>
    <property type="match status" value="1"/>
</dbReference>
<evidence type="ECO:0000313" key="3">
    <source>
        <dbReference type="Proteomes" id="UP001623348"/>
    </source>
</evidence>
<evidence type="ECO:0000259" key="1">
    <source>
        <dbReference type="PROSITE" id="PS50878"/>
    </source>
</evidence>
<keyword evidence="3" id="KW-1185">Reference proteome</keyword>
<name>A0ABC9Y5Z1_GRUJA</name>
<reference evidence="2 3" key="1">
    <citation type="submission" date="2024-06" db="EMBL/GenBank/DDBJ databases">
        <title>The draft genome of Grus japonensis, version 3.</title>
        <authorList>
            <person name="Nabeshima K."/>
            <person name="Suzuki S."/>
            <person name="Onuma M."/>
        </authorList>
    </citation>
    <scope>NUCLEOTIDE SEQUENCE [LARGE SCALE GENOMIC DNA]</scope>
    <source>
        <strain evidence="2 3">451A</strain>
    </source>
</reference>
<dbReference type="PANTHER" id="PTHR33332">
    <property type="entry name" value="REVERSE TRANSCRIPTASE DOMAIN-CONTAINING PROTEIN"/>
    <property type="match status" value="1"/>
</dbReference>
<feature type="domain" description="Reverse transcriptase" evidence="1">
    <location>
        <begin position="1"/>
        <end position="188"/>
    </location>
</feature>
<dbReference type="EMBL" id="BAAFJT010000040">
    <property type="protein sequence ID" value="GAB0204675.1"/>
    <property type="molecule type" value="Genomic_DNA"/>
</dbReference>
<dbReference type="AlphaFoldDB" id="A0ABC9Y5Z1"/>
<comment type="caution">
    <text evidence="2">The sequence shown here is derived from an EMBL/GenBank/DDBJ whole genome shotgun (WGS) entry which is preliminary data.</text>
</comment>
<dbReference type="Pfam" id="PF00078">
    <property type="entry name" value="RVT_1"/>
    <property type="match status" value="1"/>
</dbReference>
<organism evidence="2 3">
    <name type="scientific">Grus japonensis</name>
    <name type="common">Japanese crane</name>
    <name type="synonym">Red-crowned crane</name>
    <dbReference type="NCBI Taxonomy" id="30415"/>
    <lineage>
        <taxon>Eukaryota</taxon>
        <taxon>Metazoa</taxon>
        <taxon>Chordata</taxon>
        <taxon>Craniata</taxon>
        <taxon>Vertebrata</taxon>
        <taxon>Euteleostomi</taxon>
        <taxon>Archelosauria</taxon>
        <taxon>Archosauria</taxon>
        <taxon>Dinosauria</taxon>
        <taxon>Saurischia</taxon>
        <taxon>Theropoda</taxon>
        <taxon>Coelurosauria</taxon>
        <taxon>Aves</taxon>
        <taxon>Neognathae</taxon>
        <taxon>Neoaves</taxon>
        <taxon>Gruiformes</taxon>
        <taxon>Gruidae</taxon>
        <taxon>Grus</taxon>
    </lineage>
</organism>
<dbReference type="InterPro" id="IPR000477">
    <property type="entry name" value="RT_dom"/>
</dbReference>
<proteinExistence type="predicted"/>
<accession>A0ABC9Y5Z1</accession>